<gene>
    <name evidence="7" type="ORF">EDS130_LOCUS6044</name>
</gene>
<evidence type="ECO:0000256" key="6">
    <source>
        <dbReference type="RuleBase" id="RU003925"/>
    </source>
</evidence>
<dbReference type="SMART" id="SM00178">
    <property type="entry name" value="SAR"/>
    <property type="match status" value="1"/>
</dbReference>
<feature type="binding site" evidence="4">
    <location>
        <position position="84"/>
    </location>
    <ligand>
        <name>GTP</name>
        <dbReference type="ChEBI" id="CHEBI:37565"/>
    </ligand>
</feature>
<dbReference type="InterPro" id="IPR027417">
    <property type="entry name" value="P-loop_NTPase"/>
</dbReference>
<dbReference type="GO" id="GO:0046872">
    <property type="term" value="F:metal ion binding"/>
    <property type="evidence" value="ECO:0007669"/>
    <property type="project" value="UniProtKB-KW"/>
</dbReference>
<dbReference type="SMART" id="SM00175">
    <property type="entry name" value="RAB"/>
    <property type="match status" value="1"/>
</dbReference>
<keyword evidence="5" id="KW-0460">Magnesium</keyword>
<dbReference type="AlphaFoldDB" id="A0A813UDW6"/>
<evidence type="ECO:0000256" key="1">
    <source>
        <dbReference type="ARBA" id="ARBA00010290"/>
    </source>
</evidence>
<dbReference type="InterPro" id="IPR006689">
    <property type="entry name" value="Small_GTPase_ARF/SAR"/>
</dbReference>
<comment type="caution">
    <text evidence="7">The sequence shown here is derived from an EMBL/GenBank/DDBJ whole genome shotgun (WGS) entry which is preliminary data.</text>
</comment>
<dbReference type="FunFam" id="3.40.50.300:FF:000412">
    <property type="entry name" value="ADP-ribosylation factor 1"/>
    <property type="match status" value="1"/>
</dbReference>
<dbReference type="OrthoDB" id="6228084at2759"/>
<dbReference type="PRINTS" id="PR00328">
    <property type="entry name" value="SAR1GTPBP"/>
</dbReference>
<dbReference type="SUPFAM" id="SSF52540">
    <property type="entry name" value="P-loop containing nucleoside triphosphate hydrolases"/>
    <property type="match status" value="1"/>
</dbReference>
<sequence length="203" mass="22688">MQCLFIVTVNIQTMGKVLSKIMKKLSADGPKRILMLGLDNAGKTTILYRMKRTEDFHTVPTIGFNVETIAPCRGISLTVWDVGGQDHLRTLWHHYFDNVDGLVFVIDSTDSRRLGIARAELEGIYQHDAMKNVPLIVLANKQDADDAVPAEQIAQKLNLIEWPDDSYYIIPCCALSGDGITDAFATLAQMIRQQQKSRRLGIA</sequence>
<feature type="binding site" evidence="4">
    <location>
        <begin position="140"/>
        <end position="143"/>
    </location>
    <ligand>
        <name>GTP</name>
        <dbReference type="ChEBI" id="CHEBI:37565"/>
    </ligand>
</feature>
<reference evidence="7" key="1">
    <citation type="submission" date="2021-02" db="EMBL/GenBank/DDBJ databases">
        <authorList>
            <person name="Nowell W R."/>
        </authorList>
    </citation>
    <scope>NUCLEOTIDE SEQUENCE</scope>
</reference>
<dbReference type="InterPro" id="IPR005225">
    <property type="entry name" value="Small_GTP-bd"/>
</dbReference>
<comment type="similarity">
    <text evidence="1 6">Belongs to the small GTPase superfamily. Arf family.</text>
</comment>
<keyword evidence="5" id="KW-0479">Metal-binding</keyword>
<feature type="binding site" evidence="5">
    <location>
        <position position="44"/>
    </location>
    <ligand>
        <name>Mg(2+)</name>
        <dbReference type="ChEBI" id="CHEBI:18420"/>
    </ligand>
</feature>
<dbReference type="Proteomes" id="UP000663852">
    <property type="component" value="Unassembled WGS sequence"/>
</dbReference>
<keyword evidence="2 4" id="KW-0547">Nucleotide-binding</keyword>
<dbReference type="InterPro" id="IPR024156">
    <property type="entry name" value="Small_GTPase_ARF"/>
</dbReference>
<dbReference type="PROSITE" id="PS51417">
    <property type="entry name" value="ARF"/>
    <property type="match status" value="1"/>
</dbReference>
<keyword evidence="3 4" id="KW-0342">GTP-binding</keyword>
<dbReference type="SMART" id="SM00177">
    <property type="entry name" value="ARF"/>
    <property type="match status" value="1"/>
</dbReference>
<organism evidence="7 8">
    <name type="scientific">Adineta ricciae</name>
    <name type="common">Rotifer</name>
    <dbReference type="NCBI Taxonomy" id="249248"/>
    <lineage>
        <taxon>Eukaryota</taxon>
        <taxon>Metazoa</taxon>
        <taxon>Spiralia</taxon>
        <taxon>Gnathifera</taxon>
        <taxon>Rotifera</taxon>
        <taxon>Eurotatoria</taxon>
        <taxon>Bdelloidea</taxon>
        <taxon>Adinetida</taxon>
        <taxon>Adinetidae</taxon>
        <taxon>Adineta</taxon>
    </lineage>
</organism>
<accession>A0A813UDW6</accession>
<dbReference type="PROSITE" id="PS51419">
    <property type="entry name" value="RAB"/>
    <property type="match status" value="1"/>
</dbReference>
<evidence type="ECO:0000313" key="7">
    <source>
        <dbReference type="EMBL" id="CAF0825032.1"/>
    </source>
</evidence>
<evidence type="ECO:0000256" key="2">
    <source>
        <dbReference type="ARBA" id="ARBA00022741"/>
    </source>
</evidence>
<evidence type="ECO:0000256" key="3">
    <source>
        <dbReference type="ARBA" id="ARBA00023134"/>
    </source>
</evidence>
<dbReference type="EMBL" id="CAJNOJ010000017">
    <property type="protein sequence ID" value="CAF0825032.1"/>
    <property type="molecule type" value="Genomic_DNA"/>
</dbReference>
<evidence type="ECO:0000313" key="8">
    <source>
        <dbReference type="Proteomes" id="UP000663852"/>
    </source>
</evidence>
<feature type="binding site" evidence="5">
    <location>
        <position position="61"/>
    </location>
    <ligand>
        <name>Mg(2+)</name>
        <dbReference type="ChEBI" id="CHEBI:18420"/>
    </ligand>
</feature>
<dbReference type="PANTHER" id="PTHR11711">
    <property type="entry name" value="ADP RIBOSYLATION FACTOR-RELATED"/>
    <property type="match status" value="1"/>
</dbReference>
<evidence type="ECO:0000256" key="5">
    <source>
        <dbReference type="PIRSR" id="PIRSR606689-2"/>
    </source>
</evidence>
<proteinExistence type="inferred from homology"/>
<feature type="binding site" evidence="4">
    <location>
        <begin position="37"/>
        <end position="44"/>
    </location>
    <ligand>
        <name>GTP</name>
        <dbReference type="ChEBI" id="CHEBI:37565"/>
    </ligand>
</feature>
<dbReference type="GO" id="GO:0005525">
    <property type="term" value="F:GTP binding"/>
    <property type="evidence" value="ECO:0007669"/>
    <property type="project" value="UniProtKB-KW"/>
</dbReference>
<dbReference type="GO" id="GO:0003924">
    <property type="term" value="F:GTPase activity"/>
    <property type="evidence" value="ECO:0007669"/>
    <property type="project" value="InterPro"/>
</dbReference>
<dbReference type="NCBIfam" id="TIGR00231">
    <property type="entry name" value="small_GTP"/>
    <property type="match status" value="1"/>
</dbReference>
<dbReference type="GO" id="GO:0030010">
    <property type="term" value="P:establishment of cell polarity"/>
    <property type="evidence" value="ECO:0007669"/>
    <property type="project" value="UniProtKB-ARBA"/>
</dbReference>
<name>A0A813UDW6_ADIRI</name>
<dbReference type="Gene3D" id="3.40.50.300">
    <property type="entry name" value="P-loop containing nucleotide triphosphate hydrolases"/>
    <property type="match status" value="1"/>
</dbReference>
<dbReference type="Pfam" id="PF00025">
    <property type="entry name" value="Arf"/>
    <property type="match status" value="1"/>
</dbReference>
<protein>
    <submittedName>
        <fullName evidence="7">Uncharacterized protein</fullName>
    </submittedName>
</protein>
<evidence type="ECO:0000256" key="4">
    <source>
        <dbReference type="PIRSR" id="PIRSR606689-1"/>
    </source>
</evidence>